<comment type="caution">
    <text evidence="1">The sequence shown here is derived from an EMBL/GenBank/DDBJ whole genome shotgun (WGS) entry which is preliminary data.</text>
</comment>
<keyword evidence="2" id="KW-1185">Reference proteome</keyword>
<evidence type="ECO:0000313" key="1">
    <source>
        <dbReference type="EMBL" id="KAL2827281.1"/>
    </source>
</evidence>
<proteinExistence type="predicted"/>
<evidence type="ECO:0000313" key="2">
    <source>
        <dbReference type="Proteomes" id="UP001610446"/>
    </source>
</evidence>
<dbReference type="Proteomes" id="UP001610446">
    <property type="component" value="Unassembled WGS sequence"/>
</dbReference>
<dbReference type="EMBL" id="JBFXLU010000405">
    <property type="protein sequence ID" value="KAL2827281.1"/>
    <property type="molecule type" value="Genomic_DNA"/>
</dbReference>
<sequence>MPKQQLSGHLLIGAIGLEFRETLQEKLTEARETADYPNRPWSVKHAARSASLSTWSTRSSGTSTPISGRTPRWFRAASTSRRMSGSVGTEGCAELVSAFFNSPTPDTALPLGAVEDIPSGLVKSWIREGVGSYDDRRAYNRANPGPVRKVYYSLVSVGKGDSRLELSLDDALKRMKEPREMAKLETRLAALERLPLLTNREEMEEAETVLDLLYEFCKYAKAYQSLEALIDRSIDEDANSGRCLFKN</sequence>
<accession>A0ABR4IHP4</accession>
<gene>
    <name evidence="1" type="ORF">BJY01DRAFT_255753</name>
</gene>
<organism evidence="1 2">
    <name type="scientific">Aspergillus pseudoustus</name>
    <dbReference type="NCBI Taxonomy" id="1810923"/>
    <lineage>
        <taxon>Eukaryota</taxon>
        <taxon>Fungi</taxon>
        <taxon>Dikarya</taxon>
        <taxon>Ascomycota</taxon>
        <taxon>Pezizomycotina</taxon>
        <taxon>Eurotiomycetes</taxon>
        <taxon>Eurotiomycetidae</taxon>
        <taxon>Eurotiales</taxon>
        <taxon>Aspergillaceae</taxon>
        <taxon>Aspergillus</taxon>
        <taxon>Aspergillus subgen. Nidulantes</taxon>
    </lineage>
</organism>
<protein>
    <submittedName>
        <fullName evidence="1">Uncharacterized protein</fullName>
    </submittedName>
</protein>
<reference evidence="1 2" key="1">
    <citation type="submission" date="2024-07" db="EMBL/GenBank/DDBJ databases">
        <title>Section-level genome sequencing and comparative genomics of Aspergillus sections Usti and Cavernicolus.</title>
        <authorList>
            <consortium name="Lawrence Berkeley National Laboratory"/>
            <person name="Nybo J.L."/>
            <person name="Vesth T.C."/>
            <person name="Theobald S."/>
            <person name="Frisvad J.C."/>
            <person name="Larsen T.O."/>
            <person name="Kjaerboelling I."/>
            <person name="Rothschild-Mancinelli K."/>
            <person name="Lyhne E.K."/>
            <person name="Kogle M.E."/>
            <person name="Barry K."/>
            <person name="Clum A."/>
            <person name="Na H."/>
            <person name="Ledsgaard L."/>
            <person name="Lin J."/>
            <person name="Lipzen A."/>
            <person name="Kuo A."/>
            <person name="Riley R."/>
            <person name="Mondo S."/>
            <person name="Labutti K."/>
            <person name="Haridas S."/>
            <person name="Pangalinan J."/>
            <person name="Salamov A.A."/>
            <person name="Simmons B.A."/>
            <person name="Magnuson J.K."/>
            <person name="Chen J."/>
            <person name="Drula E."/>
            <person name="Henrissat B."/>
            <person name="Wiebenga A."/>
            <person name="Lubbers R.J."/>
            <person name="Gomes A.C."/>
            <person name="Makela M.R."/>
            <person name="Stajich J."/>
            <person name="Grigoriev I.V."/>
            <person name="Mortensen U.H."/>
            <person name="De Vries R.P."/>
            <person name="Baker S.E."/>
            <person name="Andersen M.R."/>
        </authorList>
    </citation>
    <scope>NUCLEOTIDE SEQUENCE [LARGE SCALE GENOMIC DNA]</scope>
    <source>
        <strain evidence="1 2">CBS 123904</strain>
    </source>
</reference>
<name>A0ABR4IHP4_9EURO</name>